<evidence type="ECO:0000313" key="17">
    <source>
        <dbReference type="EMBL" id="KFM66966.1"/>
    </source>
</evidence>
<dbReference type="FunFam" id="2.60.40.10:FF:000028">
    <property type="entry name" value="Neuronal cell adhesion molecule"/>
    <property type="match status" value="1"/>
</dbReference>
<feature type="domain" description="Fibronectin type-III" evidence="16">
    <location>
        <begin position="175"/>
        <end position="265"/>
    </location>
</feature>
<evidence type="ECO:0000259" key="15">
    <source>
        <dbReference type="PROSITE" id="PS50056"/>
    </source>
</evidence>
<feature type="domain" description="Fibronectin type-III" evidence="16">
    <location>
        <begin position="833"/>
        <end position="940"/>
    </location>
</feature>
<keyword evidence="8 13" id="KW-1133">Transmembrane helix</keyword>
<keyword evidence="18" id="KW-1185">Reference proteome</keyword>
<keyword evidence="6" id="KW-0378">Hydrolase</keyword>
<evidence type="ECO:0000256" key="2">
    <source>
        <dbReference type="ARBA" id="ARBA00013064"/>
    </source>
</evidence>
<evidence type="ECO:0000256" key="9">
    <source>
        <dbReference type="ARBA" id="ARBA00023136"/>
    </source>
</evidence>
<feature type="domain" description="Fibronectin type-III" evidence="16">
    <location>
        <begin position="1"/>
        <end position="77"/>
    </location>
</feature>
<dbReference type="FunFam" id="3.90.190.10:FF:000009">
    <property type="entry name" value="Receptor-type tyrosine-protein phosphatase beta"/>
    <property type="match status" value="1"/>
</dbReference>
<feature type="domain" description="Fibronectin type-III" evidence="16">
    <location>
        <begin position="269"/>
        <end position="359"/>
    </location>
</feature>
<dbReference type="EC" id="3.1.3.48" evidence="2"/>
<evidence type="ECO:0000256" key="1">
    <source>
        <dbReference type="ARBA" id="ARBA00004479"/>
    </source>
</evidence>
<dbReference type="InterPro" id="IPR000387">
    <property type="entry name" value="Tyr_Pase_dom"/>
</dbReference>
<evidence type="ECO:0000259" key="14">
    <source>
        <dbReference type="PROSITE" id="PS50055"/>
    </source>
</evidence>
<dbReference type="OMA" id="CHISNCG"/>
<dbReference type="InterPro" id="IPR041201">
    <property type="entry name" value="PTPRJ_TM"/>
</dbReference>
<keyword evidence="5" id="KW-0677">Repeat</keyword>
<feature type="domain" description="Fibronectin type-III" evidence="16">
    <location>
        <begin position="556"/>
        <end position="646"/>
    </location>
</feature>
<dbReference type="InterPro" id="IPR029021">
    <property type="entry name" value="Prot-tyrosine_phosphatase-like"/>
</dbReference>
<evidence type="ECO:0000313" key="18">
    <source>
        <dbReference type="Proteomes" id="UP000054359"/>
    </source>
</evidence>
<gene>
    <name evidence="17" type="ORF">X975_02474</name>
</gene>
<dbReference type="GO" id="GO:0004725">
    <property type="term" value="F:protein tyrosine phosphatase activity"/>
    <property type="evidence" value="ECO:0007669"/>
    <property type="project" value="UniProtKB-EC"/>
</dbReference>
<dbReference type="PROSITE" id="PS50055">
    <property type="entry name" value="TYR_PHOSPHATASE_PTP"/>
    <property type="match status" value="1"/>
</dbReference>
<feature type="non-terminal residue" evidence="17">
    <location>
        <position position="1574"/>
    </location>
</feature>
<name>A0A087TPC7_STEMI</name>
<dbReference type="STRING" id="407821.A0A087TPC7"/>
<feature type="domain" description="Tyrosine-protein phosphatase" evidence="14">
    <location>
        <begin position="1290"/>
        <end position="1546"/>
    </location>
</feature>
<feature type="domain" description="Fibronectin type-III" evidence="16">
    <location>
        <begin position="944"/>
        <end position="1042"/>
    </location>
</feature>
<dbReference type="CDD" id="cd00063">
    <property type="entry name" value="FN3"/>
    <property type="match status" value="11"/>
</dbReference>
<proteinExistence type="predicted"/>
<dbReference type="SMART" id="SM00194">
    <property type="entry name" value="PTPc"/>
    <property type="match status" value="1"/>
</dbReference>
<accession>A0A087TPC7</accession>
<evidence type="ECO:0000256" key="6">
    <source>
        <dbReference type="ARBA" id="ARBA00022801"/>
    </source>
</evidence>
<evidence type="ECO:0000256" key="11">
    <source>
        <dbReference type="ARBA" id="ARBA00051722"/>
    </source>
</evidence>
<evidence type="ECO:0000256" key="5">
    <source>
        <dbReference type="ARBA" id="ARBA00022737"/>
    </source>
</evidence>
<dbReference type="InterPro" id="IPR036116">
    <property type="entry name" value="FN3_sf"/>
</dbReference>
<dbReference type="InterPro" id="IPR050713">
    <property type="entry name" value="RTP_Phos/Ushers"/>
</dbReference>
<feature type="domain" description="Fibronectin type-III" evidence="16">
    <location>
        <begin position="460"/>
        <end position="552"/>
    </location>
</feature>
<reference evidence="17 18" key="1">
    <citation type="submission" date="2013-11" db="EMBL/GenBank/DDBJ databases">
        <title>Genome sequencing of Stegodyphus mimosarum.</title>
        <authorList>
            <person name="Bechsgaard J."/>
        </authorList>
    </citation>
    <scope>NUCLEOTIDE SEQUENCE [LARGE SCALE GENOMIC DNA]</scope>
</reference>
<dbReference type="Proteomes" id="UP000054359">
    <property type="component" value="Unassembled WGS sequence"/>
</dbReference>
<evidence type="ECO:0000256" key="8">
    <source>
        <dbReference type="ARBA" id="ARBA00022989"/>
    </source>
</evidence>
<dbReference type="OrthoDB" id="6419344at2759"/>
<dbReference type="PROSITE" id="PS50056">
    <property type="entry name" value="TYR_PHOSPHATASE_2"/>
    <property type="match status" value="1"/>
</dbReference>
<keyword evidence="9 13" id="KW-0472">Membrane</keyword>
<keyword evidence="3 13" id="KW-0812">Transmembrane</keyword>
<feature type="region of interest" description="Disordered" evidence="12">
    <location>
        <begin position="441"/>
        <end position="464"/>
    </location>
</feature>
<feature type="domain" description="Fibronectin type-III" evidence="16">
    <location>
        <begin position="650"/>
        <end position="741"/>
    </location>
</feature>
<feature type="domain" description="Fibronectin type-III" evidence="16">
    <location>
        <begin position="745"/>
        <end position="832"/>
    </location>
</feature>
<dbReference type="SMART" id="SM00404">
    <property type="entry name" value="PTPc_motif"/>
    <property type="match status" value="1"/>
</dbReference>
<evidence type="ECO:0000256" key="3">
    <source>
        <dbReference type="ARBA" id="ARBA00022692"/>
    </source>
</evidence>
<evidence type="ECO:0000256" key="12">
    <source>
        <dbReference type="SAM" id="MobiDB-lite"/>
    </source>
</evidence>
<dbReference type="PRINTS" id="PR00700">
    <property type="entry name" value="PRTYPHPHTASE"/>
</dbReference>
<dbReference type="Gene3D" id="3.90.190.10">
    <property type="entry name" value="Protein tyrosine phosphatase superfamily"/>
    <property type="match status" value="1"/>
</dbReference>
<protein>
    <recommendedName>
        <fullName evidence="2">protein-tyrosine-phosphatase</fullName>
        <ecNumber evidence="2">3.1.3.48</ecNumber>
    </recommendedName>
</protein>
<keyword evidence="10" id="KW-0325">Glycoprotein</keyword>
<dbReference type="InterPro" id="IPR003595">
    <property type="entry name" value="Tyr_Pase_cat"/>
</dbReference>
<feature type="domain" description="Tyrosine specific protein phosphatases" evidence="15">
    <location>
        <begin position="1462"/>
        <end position="1537"/>
    </location>
</feature>
<dbReference type="InterPro" id="IPR003961">
    <property type="entry name" value="FN3_dom"/>
</dbReference>
<dbReference type="Gene3D" id="2.60.40.10">
    <property type="entry name" value="Immunoglobulins"/>
    <property type="match status" value="11"/>
</dbReference>
<evidence type="ECO:0000256" key="7">
    <source>
        <dbReference type="ARBA" id="ARBA00022912"/>
    </source>
</evidence>
<dbReference type="Pfam" id="PF00041">
    <property type="entry name" value="fn3"/>
    <property type="match status" value="11"/>
</dbReference>
<organism evidence="17 18">
    <name type="scientific">Stegodyphus mimosarum</name>
    <name type="common">African social velvet spider</name>
    <dbReference type="NCBI Taxonomy" id="407821"/>
    <lineage>
        <taxon>Eukaryota</taxon>
        <taxon>Metazoa</taxon>
        <taxon>Ecdysozoa</taxon>
        <taxon>Arthropoda</taxon>
        <taxon>Chelicerata</taxon>
        <taxon>Arachnida</taxon>
        <taxon>Araneae</taxon>
        <taxon>Araneomorphae</taxon>
        <taxon>Entelegynae</taxon>
        <taxon>Eresoidea</taxon>
        <taxon>Eresidae</taxon>
        <taxon>Stegodyphus</taxon>
    </lineage>
</organism>
<keyword evidence="4" id="KW-0732">Signal</keyword>
<dbReference type="SMART" id="SM00060">
    <property type="entry name" value="FN3"/>
    <property type="match status" value="12"/>
</dbReference>
<dbReference type="Pfam" id="PF00102">
    <property type="entry name" value="Y_phosphatase"/>
    <property type="match status" value="1"/>
</dbReference>
<comment type="catalytic activity">
    <reaction evidence="11">
        <text>O-phospho-L-tyrosyl-[protein] + H2O = L-tyrosyl-[protein] + phosphate</text>
        <dbReference type="Rhea" id="RHEA:10684"/>
        <dbReference type="Rhea" id="RHEA-COMP:10136"/>
        <dbReference type="Rhea" id="RHEA-COMP:20101"/>
        <dbReference type="ChEBI" id="CHEBI:15377"/>
        <dbReference type="ChEBI" id="CHEBI:43474"/>
        <dbReference type="ChEBI" id="CHEBI:46858"/>
        <dbReference type="ChEBI" id="CHEBI:61978"/>
        <dbReference type="EC" id="3.1.3.48"/>
    </reaction>
</comment>
<dbReference type="GO" id="GO:0048666">
    <property type="term" value="P:neuron development"/>
    <property type="evidence" value="ECO:0007669"/>
    <property type="project" value="UniProtKB-ARBA"/>
</dbReference>
<feature type="domain" description="Fibronectin type-III" evidence="16">
    <location>
        <begin position="363"/>
        <end position="456"/>
    </location>
</feature>
<comment type="subcellular location">
    <subcellularLocation>
        <location evidence="1">Membrane</location>
        <topology evidence="1">Single-pass type I membrane protein</topology>
    </subcellularLocation>
</comment>
<dbReference type="SUPFAM" id="SSF52799">
    <property type="entry name" value="(Phosphotyrosine protein) phosphatases II"/>
    <property type="match status" value="1"/>
</dbReference>
<evidence type="ECO:0000259" key="16">
    <source>
        <dbReference type="PROSITE" id="PS50853"/>
    </source>
</evidence>
<feature type="transmembrane region" description="Helical" evidence="13">
    <location>
        <begin position="1203"/>
        <end position="1227"/>
    </location>
</feature>
<dbReference type="InterPro" id="IPR013783">
    <property type="entry name" value="Ig-like_fold"/>
</dbReference>
<keyword evidence="7" id="KW-0904">Protein phosphatase</keyword>
<dbReference type="InterPro" id="IPR016130">
    <property type="entry name" value="Tyr_Pase_AS"/>
</dbReference>
<evidence type="ECO:0000256" key="10">
    <source>
        <dbReference type="ARBA" id="ARBA00023180"/>
    </source>
</evidence>
<dbReference type="PANTHER" id="PTHR46957:SF3">
    <property type="entry name" value="CYTOKINE RECEPTOR"/>
    <property type="match status" value="1"/>
</dbReference>
<dbReference type="PROSITE" id="PS50853">
    <property type="entry name" value="FN3"/>
    <property type="match status" value="11"/>
</dbReference>
<feature type="domain" description="Fibronectin type-III" evidence="16">
    <location>
        <begin position="81"/>
        <end position="171"/>
    </location>
</feature>
<dbReference type="PANTHER" id="PTHR46957">
    <property type="entry name" value="CYTOKINE RECEPTOR"/>
    <property type="match status" value="1"/>
</dbReference>
<dbReference type="Pfam" id="PF18861">
    <property type="entry name" value="PTP_tm"/>
    <property type="match status" value="1"/>
</dbReference>
<sequence>MRIEWDEPQPSVGDILNYTVKWTNVEINIISLGNASESPYHIKHLVPYSNYSVQVQALTKAGAGKWSESNTFRTAEGVPSAPQNLKISDITNTSIHIEWDEPQSPAGDILNYTVEWTNVENGNIDRSNASESPYHIKQLVPYSNYSVRVQAVTKAGPGNWSEIKTFRTAEGVPLSPPKPEIVNVTDSTIIIKWSEPLPSRGPVLDYTVETINKNTSNEKQYTTENVNFVIKELNAYTDYSIRVRGRTAAGNGSWSEELLIRTKSGVPSTPLNPKAKDCTNTSILIQWEEPKPFRGPILSYTVKWTNLIGKWSDRRVKDSTEFNITDLEPFDNYTIHVRATTDAGDGEWSQTLNVRTKIGVPLKPLNVRDKHVKNTSIEIQWDEPTPNRGPIDNYTVMWTKSNTKESKTRIAEPQSNTGFVIDDLQPFTDYIIRIRATTEAGDGPWSSEHQTQTGIGVPWPPQNVRSKEKTNCTIHLVWEEPQPTTGPILSYILKWTNVNSKISNTTDMNGNITSYVIEKLEPFTDYNIQMLARTEAGEGKWSDKVVIRTEIGIPTTPRDVKLSVVTNTTIELEWNIPNPSNGPIEFYMVQWTNLKSNNSAEMTTKDLFYKIDNLSPYTEYSIQICARTSAGEGSWSKQLITQTKIGISSPPRNVSVLEKTAFVIKLSWDIPEYPNSPVSDLKYLVSCNAAGKETITSDVEKPPFHAVNLTAYTEYIFLIFAQTEVGLSLSSDPLTVRTSISEPSVPQNLSVVNVTSTTILIEWSIPEYPNGPELTYDLQWMKEDDHTRKGNKTNDTHYEVKELEPYTDYSVQVRARKKKPFTESLLISTEIAIPESAKIEAFTRTSRTILVQWNKTGPFPGPVSYFLEVWQMPTQCNSKSETFPVRTLQSNEDRESWKTQRDVIVEDLIPYTSYFFRVKLATKVGSKTSESSNIIKTPADVPDAPQNVKAECNQQPTEAEVSWSPPKYPNGLIVKYRIEYGLENSYKKNAYLTVSDPCKEQKISLQNLRPERHYTITVRARVQGVDSDGHPATFKPCILPAGIPPLGNTSKILVKESGPHRLMIEWSRDAFSDYMGALVRYAVLVGLTDALGNATSGKTSENLPNWSKFIEGESNYYQATPPEWNPFDKSQNDSLECKPNTDGSILKCTIGLESYCPNNETYCNGPLRPATQYEMKLRAFTRGGYAESQPLLARTAPAPSSSYLGALAAGLTLLFIVIFLLMGLMVLQRKGKLEPLRQVIRSRFGHTAPSAPPIPEPPQQIEIYQTRGPLDVHNFSEHVRIMMSDSHLRFSQEFEALKRSSPQFPCATAEMEENRGKNRWMNIYPYDHSRVKLLPLGDEPGSDFVNANYIPGNSSLREYIASQGPLPNTVDDFWRMIWEQSVTVIVMLTQCVERGKNKCEQYWPAPGEMKYYGDLQVRTLSESMLSSYVIRVFHVQLGPRELRVKQMHFTRWPDFGCPESPDDLINFVRAVRDHLPRVRPGPILVHCSAGVGRTGTFIAVDRLSQQLMRSDVIDVYGTVLDLRQYRTNMVQTEDQYIYIHLCVNQLIRERATADEDEYEEAIYSNVGAMKDTGV</sequence>
<dbReference type="PROSITE" id="PS00383">
    <property type="entry name" value="TYR_PHOSPHATASE_1"/>
    <property type="match status" value="1"/>
</dbReference>
<dbReference type="EMBL" id="KK116154">
    <property type="protein sequence ID" value="KFM66966.1"/>
    <property type="molecule type" value="Genomic_DNA"/>
</dbReference>
<dbReference type="InterPro" id="IPR000242">
    <property type="entry name" value="PTP_cat"/>
</dbReference>
<dbReference type="SUPFAM" id="SSF49265">
    <property type="entry name" value="Fibronectin type III"/>
    <property type="match status" value="6"/>
</dbReference>
<dbReference type="GO" id="GO:0016020">
    <property type="term" value="C:membrane"/>
    <property type="evidence" value="ECO:0007669"/>
    <property type="project" value="UniProtKB-SubCell"/>
</dbReference>
<evidence type="ECO:0000256" key="13">
    <source>
        <dbReference type="SAM" id="Phobius"/>
    </source>
</evidence>
<evidence type="ECO:0000256" key="4">
    <source>
        <dbReference type="ARBA" id="ARBA00022729"/>
    </source>
</evidence>